<dbReference type="GeneID" id="112552083"/>
<dbReference type="KEGG" id="asn:112552083"/>
<gene>
    <name evidence="5" type="primary">LOC112552083</name>
</gene>
<name>A0A3Q0HK97_ALLSI</name>
<dbReference type="InterPro" id="IPR011162">
    <property type="entry name" value="MHC_I/II-like_Ag-recog"/>
</dbReference>
<dbReference type="AlphaFoldDB" id="A0A3Q0HK97"/>
<dbReference type="InterPro" id="IPR014745">
    <property type="entry name" value="MHC_II_a/b_N"/>
</dbReference>
<organism evidence="4 5">
    <name type="scientific">Alligator sinensis</name>
    <name type="common">Chinese alligator</name>
    <dbReference type="NCBI Taxonomy" id="38654"/>
    <lineage>
        <taxon>Eukaryota</taxon>
        <taxon>Metazoa</taxon>
        <taxon>Chordata</taxon>
        <taxon>Craniata</taxon>
        <taxon>Vertebrata</taxon>
        <taxon>Euteleostomi</taxon>
        <taxon>Archelosauria</taxon>
        <taxon>Archosauria</taxon>
        <taxon>Crocodylia</taxon>
        <taxon>Alligatoridae</taxon>
        <taxon>Alligatorinae</taxon>
        <taxon>Alligator</taxon>
    </lineage>
</organism>
<feature type="region of interest" description="Disordered" evidence="2">
    <location>
        <begin position="115"/>
        <end position="150"/>
    </location>
</feature>
<dbReference type="RefSeq" id="XP_025072386.1">
    <property type="nucleotide sequence ID" value="XM_025216601.1"/>
</dbReference>
<feature type="signal peptide" evidence="3">
    <location>
        <begin position="1"/>
        <end position="18"/>
    </location>
</feature>
<keyword evidence="3" id="KW-0732">Signal</keyword>
<dbReference type="SUPFAM" id="SSF54452">
    <property type="entry name" value="MHC antigen-recognition domain"/>
    <property type="match status" value="1"/>
</dbReference>
<dbReference type="GO" id="GO:0019882">
    <property type="term" value="P:antigen processing and presentation"/>
    <property type="evidence" value="ECO:0007669"/>
    <property type="project" value="InterPro"/>
</dbReference>
<evidence type="ECO:0000313" key="4">
    <source>
        <dbReference type="Proteomes" id="UP000189705"/>
    </source>
</evidence>
<dbReference type="Gene3D" id="3.10.320.10">
    <property type="entry name" value="Class II Histocompatibility Antigen, M Beta Chain, Chain B, domain 1"/>
    <property type="match status" value="1"/>
</dbReference>
<dbReference type="STRING" id="38654.A0A3Q0HK97"/>
<feature type="chain" id="PRO_5017955690" evidence="3">
    <location>
        <begin position="19"/>
        <end position="150"/>
    </location>
</feature>
<dbReference type="InParanoid" id="A0A3Q0HK97"/>
<accession>A0A3Q0HK97</accession>
<evidence type="ECO:0000256" key="3">
    <source>
        <dbReference type="SAM" id="SignalP"/>
    </source>
</evidence>
<dbReference type="GO" id="GO:0042613">
    <property type="term" value="C:MHC class II protein complex"/>
    <property type="evidence" value="ECO:0007669"/>
    <property type="project" value="InterPro"/>
</dbReference>
<evidence type="ECO:0000256" key="2">
    <source>
        <dbReference type="SAM" id="MobiDB-lite"/>
    </source>
</evidence>
<protein>
    <submittedName>
        <fullName evidence="5">HLA class II histocompatibility antigen, DM beta chain-like</fullName>
    </submittedName>
</protein>
<dbReference type="GO" id="GO:0006955">
    <property type="term" value="P:immune response"/>
    <property type="evidence" value="ECO:0007669"/>
    <property type="project" value="InterPro"/>
</dbReference>
<keyword evidence="4" id="KW-1185">Reference proteome</keyword>
<sequence>MQVLWLLLAGLSCHGAGGFMMHLVTECPVAANGSVLAVDVYLAFNKNRLVCYDPKSHLFYGCDSGLLQNVAFGIASTLNMNRTFIHLAASKQQGCQDQIQGLWAQTALRRRAWDHGAAGTRRRDAGVEGSMRGQRDRTSGWKGPWMGLGG</sequence>
<reference evidence="5" key="1">
    <citation type="submission" date="2025-08" db="UniProtKB">
        <authorList>
            <consortium name="RefSeq"/>
        </authorList>
    </citation>
    <scope>IDENTIFICATION</scope>
</reference>
<dbReference type="Proteomes" id="UP000189705">
    <property type="component" value="Unplaced"/>
</dbReference>
<evidence type="ECO:0000256" key="1">
    <source>
        <dbReference type="ARBA" id="ARBA00023180"/>
    </source>
</evidence>
<proteinExistence type="predicted"/>
<evidence type="ECO:0000313" key="5">
    <source>
        <dbReference type="RefSeq" id="XP_025072386.1"/>
    </source>
</evidence>
<keyword evidence="1" id="KW-0325">Glycoprotein</keyword>